<gene>
    <name evidence="2" type="ORF">EYF80_001624</name>
</gene>
<accession>A0A4Z2JE51</accession>
<dbReference type="AlphaFoldDB" id="A0A4Z2JE51"/>
<name>A0A4Z2JE51_9TELE</name>
<feature type="compositionally biased region" description="Basic residues" evidence="1">
    <location>
        <begin position="1"/>
        <end position="18"/>
    </location>
</feature>
<feature type="region of interest" description="Disordered" evidence="1">
    <location>
        <begin position="48"/>
        <end position="70"/>
    </location>
</feature>
<dbReference type="Proteomes" id="UP000314294">
    <property type="component" value="Unassembled WGS sequence"/>
</dbReference>
<organism evidence="2 3">
    <name type="scientific">Liparis tanakae</name>
    <name type="common">Tanaka's snailfish</name>
    <dbReference type="NCBI Taxonomy" id="230148"/>
    <lineage>
        <taxon>Eukaryota</taxon>
        <taxon>Metazoa</taxon>
        <taxon>Chordata</taxon>
        <taxon>Craniata</taxon>
        <taxon>Vertebrata</taxon>
        <taxon>Euteleostomi</taxon>
        <taxon>Actinopterygii</taxon>
        <taxon>Neopterygii</taxon>
        <taxon>Teleostei</taxon>
        <taxon>Neoteleostei</taxon>
        <taxon>Acanthomorphata</taxon>
        <taxon>Eupercaria</taxon>
        <taxon>Perciformes</taxon>
        <taxon>Cottioidei</taxon>
        <taxon>Cottales</taxon>
        <taxon>Liparidae</taxon>
        <taxon>Liparis</taxon>
    </lineage>
</organism>
<keyword evidence="3" id="KW-1185">Reference proteome</keyword>
<proteinExistence type="predicted"/>
<dbReference type="EMBL" id="SRLO01000007">
    <property type="protein sequence ID" value="TNN88043.1"/>
    <property type="molecule type" value="Genomic_DNA"/>
</dbReference>
<evidence type="ECO:0000256" key="1">
    <source>
        <dbReference type="SAM" id="MobiDB-lite"/>
    </source>
</evidence>
<sequence>MHNRPHAKAHQNKKRKPSSTKPYAANWSPPQPHLEGWLALHLYSPTQAANKETEMKRKSKRNTGDGANQQMVTQRVNIRARKEGGRLLVETTVELAGGKRLSLTVAAVGHRQQLLNRVCERGLLPLQRGAVERGADQLTLQPTDQSTLPLHQLLELLLLALQAVQLLPIPSLQR</sequence>
<reference evidence="2 3" key="1">
    <citation type="submission" date="2019-03" db="EMBL/GenBank/DDBJ databases">
        <title>First draft genome of Liparis tanakae, snailfish: a comprehensive survey of snailfish specific genes.</title>
        <authorList>
            <person name="Kim W."/>
            <person name="Song I."/>
            <person name="Jeong J.-H."/>
            <person name="Kim D."/>
            <person name="Kim S."/>
            <person name="Ryu S."/>
            <person name="Song J.Y."/>
            <person name="Lee S.K."/>
        </authorList>
    </citation>
    <scope>NUCLEOTIDE SEQUENCE [LARGE SCALE GENOMIC DNA]</scope>
    <source>
        <tissue evidence="2">Muscle</tissue>
    </source>
</reference>
<evidence type="ECO:0000313" key="2">
    <source>
        <dbReference type="EMBL" id="TNN88043.1"/>
    </source>
</evidence>
<evidence type="ECO:0000313" key="3">
    <source>
        <dbReference type="Proteomes" id="UP000314294"/>
    </source>
</evidence>
<feature type="region of interest" description="Disordered" evidence="1">
    <location>
        <begin position="1"/>
        <end position="30"/>
    </location>
</feature>
<comment type="caution">
    <text evidence="2">The sequence shown here is derived from an EMBL/GenBank/DDBJ whole genome shotgun (WGS) entry which is preliminary data.</text>
</comment>
<protein>
    <submittedName>
        <fullName evidence="2">Uncharacterized protein</fullName>
    </submittedName>
</protein>